<keyword evidence="8" id="KW-1185">Reference proteome</keyword>
<dbReference type="PANTHER" id="PTHR43429">
    <property type="entry name" value="PYRIDINE NUCLEOTIDE-DISULFIDE OXIDOREDUCTASE DOMAIN-CONTAINING"/>
    <property type="match status" value="1"/>
</dbReference>
<evidence type="ECO:0000256" key="3">
    <source>
        <dbReference type="ARBA" id="ARBA00022827"/>
    </source>
</evidence>
<dbReference type="InterPro" id="IPR016156">
    <property type="entry name" value="FAD/NAD-linked_Rdtase_dimer_sf"/>
</dbReference>
<evidence type="ECO:0000256" key="2">
    <source>
        <dbReference type="ARBA" id="ARBA00022630"/>
    </source>
</evidence>
<dbReference type="Pfam" id="PF07992">
    <property type="entry name" value="Pyr_redox_2"/>
    <property type="match status" value="1"/>
</dbReference>
<keyword evidence="2" id="KW-0285">Flavoprotein</keyword>
<dbReference type="PANTHER" id="PTHR43429:SF1">
    <property type="entry name" value="NAD(P)H SULFUR OXIDOREDUCTASE (COA-DEPENDENT)"/>
    <property type="match status" value="1"/>
</dbReference>
<accession>A0A4P6YTL8</accession>
<keyword evidence="5" id="KW-0676">Redox-active center</keyword>
<dbReference type="Gene3D" id="3.30.390.30">
    <property type="match status" value="1"/>
</dbReference>
<organism evidence="7 8">
    <name type="scientific">Periweissella cryptocerci</name>
    <dbReference type="NCBI Taxonomy" id="2506420"/>
    <lineage>
        <taxon>Bacteria</taxon>
        <taxon>Bacillati</taxon>
        <taxon>Bacillota</taxon>
        <taxon>Bacilli</taxon>
        <taxon>Lactobacillales</taxon>
        <taxon>Lactobacillaceae</taxon>
        <taxon>Periweissella</taxon>
    </lineage>
</organism>
<evidence type="ECO:0000259" key="6">
    <source>
        <dbReference type="Pfam" id="PF07992"/>
    </source>
</evidence>
<dbReference type="EMBL" id="CP037940">
    <property type="protein sequence ID" value="QBO36109.1"/>
    <property type="molecule type" value="Genomic_DNA"/>
</dbReference>
<feature type="domain" description="FAD/NAD(P)-binding" evidence="6">
    <location>
        <begin position="2"/>
        <end position="306"/>
    </location>
</feature>
<dbReference type="Proteomes" id="UP000292886">
    <property type="component" value="Chromosome"/>
</dbReference>
<dbReference type="GO" id="GO:0016491">
    <property type="term" value="F:oxidoreductase activity"/>
    <property type="evidence" value="ECO:0007669"/>
    <property type="project" value="UniProtKB-KW"/>
</dbReference>
<evidence type="ECO:0000313" key="7">
    <source>
        <dbReference type="EMBL" id="QBO36109.1"/>
    </source>
</evidence>
<sequence>MKTIIIGSSHAGLAAMRRILTRYPKMEITVFDRRSEHLSYIGAGAHMFLNDEISSPTETEYFFAEDYAALDVTAHLNTNVMKIDAANKTVHARNLVTGEQIVESYDKLIVGTGSYPKIPSISGIDSDRVSLLKSANDVLGLAEKMTGKKRVTILGGGMIGLETARVLIRQGFKVDIVQARGHLANSYVDADFAQKIQEYFEALGVRVYLNEVIERINENDDELEITTQDGETFLTEHVVVSVGVRPNSSLLNKIAQIGAKGEIIVDDYMYTSDENILAIGDAVGTFFTPVEQYGQINHAAAAISQGLLAGANVMGPLYKNPGSQATYTLNLGDRFLYRTGATEEEAIAANIPADSIRYATALLPPFMHDAGFVESKLIFNPQTTEILGLQLFSDSNLHDVVDMMSMGVNNKMKLSELAFGDLSFEPHFSLPYSWLSELALQALDKIEGYSQK</sequence>
<protein>
    <recommendedName>
        <fullName evidence="6">FAD/NAD(P)-binding domain-containing protein</fullName>
    </recommendedName>
</protein>
<dbReference type="SUPFAM" id="SSF55424">
    <property type="entry name" value="FAD/NAD-linked reductases, dimerisation (C-terminal) domain"/>
    <property type="match status" value="1"/>
</dbReference>
<evidence type="ECO:0000256" key="5">
    <source>
        <dbReference type="ARBA" id="ARBA00023284"/>
    </source>
</evidence>
<dbReference type="AlphaFoldDB" id="A0A4P6YTL8"/>
<comment type="cofactor">
    <cofactor evidence="1">
        <name>FAD</name>
        <dbReference type="ChEBI" id="CHEBI:57692"/>
    </cofactor>
</comment>
<gene>
    <name evidence="7" type="ORF">EQG49_06380</name>
</gene>
<dbReference type="InterPro" id="IPR036188">
    <property type="entry name" value="FAD/NAD-bd_sf"/>
</dbReference>
<dbReference type="SUPFAM" id="SSF51905">
    <property type="entry name" value="FAD/NAD(P)-binding domain"/>
    <property type="match status" value="1"/>
</dbReference>
<keyword evidence="3" id="KW-0274">FAD</keyword>
<dbReference type="Gene3D" id="3.50.50.60">
    <property type="entry name" value="FAD/NAD(P)-binding domain"/>
    <property type="match status" value="2"/>
</dbReference>
<dbReference type="PRINTS" id="PR00368">
    <property type="entry name" value="FADPNR"/>
</dbReference>
<evidence type="ECO:0000256" key="1">
    <source>
        <dbReference type="ARBA" id="ARBA00001974"/>
    </source>
</evidence>
<dbReference type="KEGG" id="wei:EQG49_06380"/>
<proteinExistence type="predicted"/>
<dbReference type="InterPro" id="IPR023753">
    <property type="entry name" value="FAD/NAD-binding_dom"/>
</dbReference>
<dbReference type="OrthoDB" id="9802028at2"/>
<dbReference type="RefSeq" id="WP_133363187.1">
    <property type="nucleotide sequence ID" value="NZ_CP037940.1"/>
</dbReference>
<evidence type="ECO:0000256" key="4">
    <source>
        <dbReference type="ARBA" id="ARBA00023002"/>
    </source>
</evidence>
<name>A0A4P6YTL8_9LACO</name>
<evidence type="ECO:0000313" key="8">
    <source>
        <dbReference type="Proteomes" id="UP000292886"/>
    </source>
</evidence>
<dbReference type="InterPro" id="IPR050260">
    <property type="entry name" value="FAD-bd_OxRdtase"/>
</dbReference>
<keyword evidence="4" id="KW-0560">Oxidoreductase</keyword>
<reference evidence="8" key="1">
    <citation type="submission" date="2019-03" db="EMBL/GenBank/DDBJ databases">
        <title>Weissella sp. 26KH-42 Genome sequencing.</title>
        <authorList>
            <person name="Heo J."/>
            <person name="Kim S.-J."/>
            <person name="Kim J.-S."/>
            <person name="Hong S.-B."/>
            <person name="Kwon S.-W."/>
        </authorList>
    </citation>
    <scope>NUCLEOTIDE SEQUENCE [LARGE SCALE GENOMIC DNA]</scope>
    <source>
        <strain evidence="8">26KH-42</strain>
    </source>
</reference>
<dbReference type="PRINTS" id="PR00411">
    <property type="entry name" value="PNDRDTASEI"/>
</dbReference>